<feature type="domain" description="Chitin-binding type-3" evidence="3">
    <location>
        <begin position="5"/>
        <end position="45"/>
    </location>
</feature>
<evidence type="ECO:0000256" key="1">
    <source>
        <dbReference type="ARBA" id="ARBA00022801"/>
    </source>
</evidence>
<proteinExistence type="predicted"/>
<dbReference type="PANTHER" id="PTHR31649:SF1">
    <property type="entry name" value="FARNESOIC ACID O-METHYL TRANSFERASE DOMAIN-CONTAINING PROTEIN"/>
    <property type="match status" value="1"/>
</dbReference>
<dbReference type="Pfam" id="PF02839">
    <property type="entry name" value="CBM_5_12"/>
    <property type="match status" value="1"/>
</dbReference>
<dbReference type="InterPro" id="IPR006616">
    <property type="entry name" value="DM9_repeat"/>
</dbReference>
<keyword evidence="5" id="KW-1185">Reference proteome</keyword>
<feature type="compositionally biased region" description="Polar residues" evidence="2">
    <location>
        <begin position="82"/>
        <end position="106"/>
    </location>
</feature>
<dbReference type="GO" id="GO:0005975">
    <property type="term" value="P:carbohydrate metabolic process"/>
    <property type="evidence" value="ECO:0007669"/>
    <property type="project" value="InterPro"/>
</dbReference>
<feature type="region of interest" description="Disordered" evidence="2">
    <location>
        <begin position="29"/>
        <end position="113"/>
    </location>
</feature>
<dbReference type="GO" id="GO:0005576">
    <property type="term" value="C:extracellular region"/>
    <property type="evidence" value="ECO:0007669"/>
    <property type="project" value="InterPro"/>
</dbReference>
<gene>
    <name evidence="4" type="ORF">D9615_002392</name>
</gene>
<sequence length="325" mass="35606">MTRGWEPGTDYGHGDVVSYEGNNYKIIQPHRSQSDWTPPITPALWGRIPGQSGGSHQGGGGQQGGGYQQQQPVNQQPPPSYEQPQNNAGQLQQGYPSDQKPSSGQTEPEKKTHWYDDKSKLGLGIGGALGAGLLAGGIHHLVKKHEKSGDQEADRTAWINEARARTDHFYREGPKGPATWVLVQGKNFPQYAIEVGQERNAPLYICRGYYDGGKQIGKASSNLEKGAVIGYKHKEHHLDTYEILLGNLQALRWVATRGKVNVSSLGYNPVEGGHEHDGTPLYVIKAQHNGIYYPGKASATLDGAYVPLDGTEKNVKEYEVLCYNH</sequence>
<evidence type="ECO:0000259" key="3">
    <source>
        <dbReference type="Pfam" id="PF02839"/>
    </source>
</evidence>
<dbReference type="CDD" id="cd12214">
    <property type="entry name" value="ChiA1_BD"/>
    <property type="match status" value="1"/>
</dbReference>
<keyword evidence="1" id="KW-0378">Hydrolase</keyword>
<dbReference type="SUPFAM" id="SSF51055">
    <property type="entry name" value="Carbohydrate binding domain"/>
    <property type="match status" value="1"/>
</dbReference>
<organism evidence="4 5">
    <name type="scientific">Tricholomella constricta</name>
    <dbReference type="NCBI Taxonomy" id="117010"/>
    <lineage>
        <taxon>Eukaryota</taxon>
        <taxon>Fungi</taxon>
        <taxon>Dikarya</taxon>
        <taxon>Basidiomycota</taxon>
        <taxon>Agaricomycotina</taxon>
        <taxon>Agaricomycetes</taxon>
        <taxon>Agaricomycetidae</taxon>
        <taxon>Agaricales</taxon>
        <taxon>Tricholomatineae</taxon>
        <taxon>Lyophyllaceae</taxon>
        <taxon>Tricholomella</taxon>
    </lineage>
</organism>
<dbReference type="InterPro" id="IPR003610">
    <property type="entry name" value="CBM5/12"/>
</dbReference>
<feature type="compositionally biased region" description="Gly residues" evidence="2">
    <location>
        <begin position="51"/>
        <end position="67"/>
    </location>
</feature>
<accession>A0A8H5HM00</accession>
<dbReference type="AlphaFoldDB" id="A0A8H5HM00"/>
<dbReference type="Proteomes" id="UP000565441">
    <property type="component" value="Unassembled WGS sequence"/>
</dbReference>
<protein>
    <recommendedName>
        <fullName evidence="3">Chitin-binding type-3 domain-containing protein</fullName>
    </recommendedName>
</protein>
<dbReference type="Pfam" id="PF11901">
    <property type="entry name" value="DM9"/>
    <property type="match status" value="1"/>
</dbReference>
<reference evidence="4 5" key="1">
    <citation type="journal article" date="2020" name="ISME J.">
        <title>Uncovering the hidden diversity of litter-decomposition mechanisms in mushroom-forming fungi.</title>
        <authorList>
            <person name="Floudas D."/>
            <person name="Bentzer J."/>
            <person name="Ahren D."/>
            <person name="Johansson T."/>
            <person name="Persson P."/>
            <person name="Tunlid A."/>
        </authorList>
    </citation>
    <scope>NUCLEOTIDE SEQUENCE [LARGE SCALE GENOMIC DNA]</scope>
    <source>
        <strain evidence="4 5">CBS 661.87</strain>
    </source>
</reference>
<dbReference type="Gene3D" id="2.10.10.20">
    <property type="entry name" value="Carbohydrate-binding module superfamily 5/12"/>
    <property type="match status" value="1"/>
</dbReference>
<comment type="caution">
    <text evidence="4">The sequence shown here is derived from an EMBL/GenBank/DDBJ whole genome shotgun (WGS) entry which is preliminary data.</text>
</comment>
<evidence type="ECO:0000256" key="2">
    <source>
        <dbReference type="SAM" id="MobiDB-lite"/>
    </source>
</evidence>
<name>A0A8H5HM00_9AGAR</name>
<dbReference type="SMART" id="SM00696">
    <property type="entry name" value="DM9"/>
    <property type="match status" value="2"/>
</dbReference>
<evidence type="ECO:0000313" key="5">
    <source>
        <dbReference type="Proteomes" id="UP000565441"/>
    </source>
</evidence>
<dbReference type="OrthoDB" id="2142040at2759"/>
<evidence type="ECO:0000313" key="4">
    <source>
        <dbReference type="EMBL" id="KAF5385906.1"/>
    </source>
</evidence>
<dbReference type="GO" id="GO:0004553">
    <property type="term" value="F:hydrolase activity, hydrolyzing O-glycosyl compounds"/>
    <property type="evidence" value="ECO:0007669"/>
    <property type="project" value="InterPro"/>
</dbReference>
<dbReference type="InterPro" id="IPR036573">
    <property type="entry name" value="CBM_sf_5/12"/>
</dbReference>
<dbReference type="GO" id="GO:0030246">
    <property type="term" value="F:carbohydrate binding"/>
    <property type="evidence" value="ECO:0007669"/>
    <property type="project" value="InterPro"/>
</dbReference>
<dbReference type="PANTHER" id="PTHR31649">
    <property type="entry name" value="AGAP009604-PA"/>
    <property type="match status" value="1"/>
</dbReference>
<dbReference type="EMBL" id="JAACJP010000003">
    <property type="protein sequence ID" value="KAF5385906.1"/>
    <property type="molecule type" value="Genomic_DNA"/>
</dbReference>